<keyword evidence="1" id="KW-0472">Membrane</keyword>
<dbReference type="RefSeq" id="WP_126683415.1">
    <property type="nucleotide sequence ID" value="NZ_RYYV01000002.1"/>
</dbReference>
<evidence type="ECO:0000313" key="3">
    <source>
        <dbReference type="Proteomes" id="UP000274358"/>
    </source>
</evidence>
<proteinExistence type="predicted"/>
<keyword evidence="1" id="KW-1133">Transmembrane helix</keyword>
<protein>
    <submittedName>
        <fullName evidence="2">Uncharacterized protein</fullName>
    </submittedName>
</protein>
<keyword evidence="3" id="KW-1185">Reference proteome</keyword>
<name>A0A3S0RMT7_9GAMM</name>
<accession>A0A3S0RMT7</accession>
<dbReference type="OrthoDB" id="5985545at2"/>
<feature type="transmembrane region" description="Helical" evidence="1">
    <location>
        <begin position="32"/>
        <end position="53"/>
    </location>
</feature>
<organism evidence="2 3">
    <name type="scientific">Dyella choica</name>
    <dbReference type="NCBI Taxonomy" id="1927959"/>
    <lineage>
        <taxon>Bacteria</taxon>
        <taxon>Pseudomonadati</taxon>
        <taxon>Pseudomonadota</taxon>
        <taxon>Gammaproteobacteria</taxon>
        <taxon>Lysobacterales</taxon>
        <taxon>Rhodanobacteraceae</taxon>
        <taxon>Dyella</taxon>
    </lineage>
</organism>
<sequence length="241" mass="27643">MPSQSFSFAWLEERIAEYVQDADDTAVTRFELYSLAGVVVFGGLVILINLLLRNRLGQLILQAGALLEWACVMIVCVRVGYRVWRAYKRQYLDFAMHLDDFYLRYRNVVDALRKCPADEVARYLRYVRDRKTTLLYRHALLSGGMEKLGILPLLALLYLQLKEWSFGDWKDLLGHVHLIGSILLWMLAIMYLVAWWGARIKGRLDVYEALLAEAGVEEGQMSDMQIAVVATCNQGAVEVMQ</sequence>
<dbReference type="Proteomes" id="UP000274358">
    <property type="component" value="Unassembled WGS sequence"/>
</dbReference>
<keyword evidence="1" id="KW-0812">Transmembrane</keyword>
<feature type="transmembrane region" description="Helical" evidence="1">
    <location>
        <begin position="178"/>
        <end position="198"/>
    </location>
</feature>
<reference evidence="2 3" key="1">
    <citation type="submission" date="2018-12" db="EMBL/GenBank/DDBJ databases">
        <title>Dyella dinghuensis sp. nov. DHOA06 and Dyella choica sp. nov. 4M-K27, isolated from forest soil.</title>
        <authorList>
            <person name="Qiu L.-H."/>
            <person name="Gao Z.-H."/>
        </authorList>
    </citation>
    <scope>NUCLEOTIDE SEQUENCE [LARGE SCALE GENOMIC DNA]</scope>
    <source>
        <strain evidence="2 3">4M-K27</strain>
    </source>
</reference>
<feature type="transmembrane region" description="Helical" evidence="1">
    <location>
        <begin position="134"/>
        <end position="158"/>
    </location>
</feature>
<comment type="caution">
    <text evidence="2">The sequence shown here is derived from an EMBL/GenBank/DDBJ whole genome shotgun (WGS) entry which is preliminary data.</text>
</comment>
<dbReference type="AlphaFoldDB" id="A0A3S0RMT7"/>
<evidence type="ECO:0000256" key="1">
    <source>
        <dbReference type="SAM" id="Phobius"/>
    </source>
</evidence>
<gene>
    <name evidence="2" type="ORF">EKH80_03930</name>
</gene>
<evidence type="ECO:0000313" key="2">
    <source>
        <dbReference type="EMBL" id="RUL78958.1"/>
    </source>
</evidence>
<dbReference type="EMBL" id="RYYV01000002">
    <property type="protein sequence ID" value="RUL78958.1"/>
    <property type="molecule type" value="Genomic_DNA"/>
</dbReference>
<feature type="transmembrane region" description="Helical" evidence="1">
    <location>
        <begin position="59"/>
        <end position="81"/>
    </location>
</feature>